<sequence length="197" mass="22287">MPMHSVADRNNGKAPTCEAVFAFKTKNQGNAINLCETLSMNYQLNNVTFGEKTTCIYTSNTFCEDTVGGYYIGRCVQFVKERMTLNDATAYCSRDRRTLLSIIDEAEIRWTTGTTTSVSLEKTRFIIDLHVLKKLLTLICIVYNLNIPVRYKYQQSIAFAVLSPSGPSVWVSNKITDRNVKGFLSPITPRMHYLNSI</sequence>
<dbReference type="WBParaSite" id="Hba_16790">
    <property type="protein sequence ID" value="Hba_16790"/>
    <property type="gene ID" value="Hba_16790"/>
</dbReference>
<evidence type="ECO:0000313" key="1">
    <source>
        <dbReference type="Proteomes" id="UP000095283"/>
    </source>
</evidence>
<dbReference type="AlphaFoldDB" id="A0A1I7XGC0"/>
<dbReference type="CDD" id="cd00037">
    <property type="entry name" value="CLECT"/>
    <property type="match status" value="1"/>
</dbReference>
<keyword evidence="1" id="KW-1185">Reference proteome</keyword>
<dbReference type="Gene3D" id="3.10.100.10">
    <property type="entry name" value="Mannose-Binding Protein A, subunit A"/>
    <property type="match status" value="1"/>
</dbReference>
<dbReference type="InterPro" id="IPR016187">
    <property type="entry name" value="CTDL_fold"/>
</dbReference>
<protein>
    <submittedName>
        <fullName evidence="2">C-type lectin domain-containing protein</fullName>
    </submittedName>
</protein>
<dbReference type="SUPFAM" id="SSF56436">
    <property type="entry name" value="C-type lectin-like"/>
    <property type="match status" value="1"/>
</dbReference>
<reference evidence="2" key="1">
    <citation type="submission" date="2016-11" db="UniProtKB">
        <authorList>
            <consortium name="WormBaseParasite"/>
        </authorList>
    </citation>
    <scope>IDENTIFICATION</scope>
</reference>
<dbReference type="Proteomes" id="UP000095283">
    <property type="component" value="Unplaced"/>
</dbReference>
<proteinExistence type="predicted"/>
<name>A0A1I7XGC0_HETBA</name>
<dbReference type="InterPro" id="IPR016186">
    <property type="entry name" value="C-type_lectin-like/link_sf"/>
</dbReference>
<organism evidence="1 2">
    <name type="scientific">Heterorhabditis bacteriophora</name>
    <name type="common">Entomopathogenic nematode worm</name>
    <dbReference type="NCBI Taxonomy" id="37862"/>
    <lineage>
        <taxon>Eukaryota</taxon>
        <taxon>Metazoa</taxon>
        <taxon>Ecdysozoa</taxon>
        <taxon>Nematoda</taxon>
        <taxon>Chromadorea</taxon>
        <taxon>Rhabditida</taxon>
        <taxon>Rhabditina</taxon>
        <taxon>Rhabditomorpha</taxon>
        <taxon>Strongyloidea</taxon>
        <taxon>Heterorhabditidae</taxon>
        <taxon>Heterorhabditis</taxon>
    </lineage>
</organism>
<evidence type="ECO:0000313" key="2">
    <source>
        <dbReference type="WBParaSite" id="Hba_16790"/>
    </source>
</evidence>
<accession>A0A1I7XGC0</accession>